<gene>
    <name evidence="15" type="ORF">CANCADRAFT_58439</name>
</gene>
<dbReference type="Proteomes" id="UP000095023">
    <property type="component" value="Unassembled WGS sequence"/>
</dbReference>
<dbReference type="Gene3D" id="1.20.1640.10">
    <property type="entry name" value="Multidrug efflux transporter AcrB transmembrane domain"/>
    <property type="match status" value="2"/>
</dbReference>
<dbReference type="AlphaFoldDB" id="A0A1E4TCQ4"/>
<sequence>MVSGSLMWLYLLTCLFTFALATEIHSKGVCADRDVCGKKSLWGSELPCPDNGNAETPDDALRDDLVDLCGPKWFDMDVCCVQSQVDQLRENFKKVEPLLSACPACKANFFDLFCHMTCSPDQSTFINVTQIGKSTTGLDIVTEMSVYVSPKQASEFYDSCKDVKFSSMNGRVMDLIGGGAQNYSAFLKFLGDEKPLLGGSPFQINFRYETDIPGMHLLSNPVHPCNDSDPTFRCSCSDCPDVCPELPWKTPIDKTCKVGLLHCFSFGVIVLYASILVLVVIGYAMVLYCKEHGIIDTFDHVQLLQEDEYPDYEEDLVFDAGDIMDGSSYVYPVNTFLSNWFGRLGFFCANYAIYIIIGSLVLVGALSSGIAKFTVEDEPVNLWVGPRSSALQEKEYFDRNFGPFYRIEQIFLASENESVMSYENLAWWFEVEQSIVELTASNGDTFDNFCLKPMGDACVIQSFTQYFNGDIDNFQRDSYKQSLIDCTDSPVQCLPPFMQPLDPKIVFGYSNFTEDKSVLDSDAIVATFIVSNSEAPSYIERVTDWETELEKFLLNKISEAKARGLSLSLSTESSLKKELNQSGNTDIKIVVVSYLVMLCYVSLTLGRRSLFNLTSLAWIINSRALLGFVGVIIVVMSISMSIGFFSLFGVKMTLIVAEVIPFLVLAIGVDNIFLLVHELNLISESYNAETVEYRVSRALARVGPSIFLSTLSETITFLIATIVDMPAVRNFAIYAAGAVIANAWLQLTFLIAVISLDQRRLEARRVDCFPCIQLLSGVTEDYYPYTLSTFIRKYYAPLLLKKATKLIVVLFFFTGFIVALMCFPDLQLGLDQRLALPDTSYLIPYFNDLNEYFRQGPPVYFVVREGNITYLDGQQKLCGSFSSCSEFSLVNILEQESKRPKISYIADSPASWLDTYLHWLNPELDQFCFKDHPWSINMTGMPERDEFMNYLKLWLDASPDPCPLGGKAAFGNAVVPNYVTEEIIASHFRTFHTTLKSQSDYINAYKSARTIADHAGAMTGLDVFPYSVFYIFFDQYLNIQKLSIQLISLAVSLLIIITAFFIGSLISGLILGMTVIMIIVDIVGVMSVWGVSLNAMSLVNLVICVGISVEFCVHICRSFMYPNTLVLDLVRGRIPARDKRVISALASVGGSVLDGITMTKLIGIIVLAFTRSKIYEVYYFRVWLALIVLAAVHALIFLPVLLSVLGSETGYQLEDEEDSLQQDLMNRQYRSVFLDDSFGDDFN</sequence>
<evidence type="ECO:0000256" key="11">
    <source>
        <dbReference type="ARBA" id="ARBA00023180"/>
    </source>
</evidence>
<keyword evidence="4 12" id="KW-0812">Transmembrane</keyword>
<dbReference type="InterPro" id="IPR032190">
    <property type="entry name" value="NPC1_N"/>
</dbReference>
<keyword evidence="3" id="KW-0813">Transport</keyword>
<feature type="transmembrane region" description="Helical" evidence="12">
    <location>
        <begin position="1069"/>
        <end position="1092"/>
    </location>
</feature>
<dbReference type="GO" id="GO:0015918">
    <property type="term" value="P:sterol transport"/>
    <property type="evidence" value="ECO:0007669"/>
    <property type="project" value="EnsemblFungi"/>
</dbReference>
<protein>
    <recommendedName>
        <fullName evidence="14">SSD domain-containing protein</fullName>
    </recommendedName>
</protein>
<feature type="transmembrane region" description="Helical" evidence="12">
    <location>
        <begin position="1141"/>
        <end position="1170"/>
    </location>
</feature>
<dbReference type="Pfam" id="PF16414">
    <property type="entry name" value="NPC1_N"/>
    <property type="match status" value="1"/>
</dbReference>
<dbReference type="PANTHER" id="PTHR45727:SF2">
    <property type="entry name" value="NPC INTRACELLULAR CHOLESTEROL TRANSPORTER 1"/>
    <property type="match status" value="1"/>
</dbReference>
<dbReference type="InterPro" id="IPR053958">
    <property type="entry name" value="HMGCR/SNAP/NPC1-like_SSD"/>
</dbReference>
<evidence type="ECO:0000256" key="4">
    <source>
        <dbReference type="ARBA" id="ARBA00022692"/>
    </source>
</evidence>
<reference evidence="16" key="1">
    <citation type="submission" date="2016-02" db="EMBL/GenBank/DDBJ databases">
        <title>Comparative genomics of biotechnologically important yeasts.</title>
        <authorList>
            <consortium name="DOE Joint Genome Institute"/>
            <person name="Riley R."/>
            <person name="Haridas S."/>
            <person name="Wolfe K.H."/>
            <person name="Lopes M.R."/>
            <person name="Hittinger C.T."/>
            <person name="Goker M."/>
            <person name="Salamov A."/>
            <person name="Wisecaver J."/>
            <person name="Long T.M."/>
            <person name="Aerts A.L."/>
            <person name="Barry K."/>
            <person name="Choi C."/>
            <person name="Clum A."/>
            <person name="Coughlan A.Y."/>
            <person name="Deshpande S."/>
            <person name="Douglass A.P."/>
            <person name="Hanson S.J."/>
            <person name="Klenk H.-P."/>
            <person name="Labutti K."/>
            <person name="Lapidus A."/>
            <person name="Lindquist E."/>
            <person name="Lipzen A."/>
            <person name="Meier-Kolthoff J.P."/>
            <person name="Ohm R.A."/>
            <person name="Otillar R.P."/>
            <person name="Pangilinan J."/>
            <person name="Peng Y."/>
            <person name="Rokas A."/>
            <person name="Rosa C.A."/>
            <person name="Scheuner C."/>
            <person name="Sibirny A.A."/>
            <person name="Slot J.C."/>
            <person name="Stielow J.B."/>
            <person name="Sun H."/>
            <person name="Kurtzman C.P."/>
            <person name="Blackwell M."/>
            <person name="Jeffries T.W."/>
            <person name="Grigoriev I.V."/>
        </authorList>
    </citation>
    <scope>NUCLEOTIDE SEQUENCE [LARGE SCALE GENOMIC DNA]</scope>
    <source>
        <strain evidence="16">NRRL Y-17796</strain>
    </source>
</reference>
<keyword evidence="11" id="KW-0325">Glycoprotein</keyword>
<feature type="transmembrane region" description="Helical" evidence="12">
    <location>
        <begin position="264"/>
        <end position="288"/>
    </location>
</feature>
<comment type="subcellular location">
    <subcellularLocation>
        <location evidence="1">Endomembrane system</location>
        <topology evidence="1">Multi-pass membrane protein</topology>
    </subcellularLocation>
</comment>
<evidence type="ECO:0000313" key="15">
    <source>
        <dbReference type="EMBL" id="ODV89534.1"/>
    </source>
</evidence>
<evidence type="ECO:0000256" key="2">
    <source>
        <dbReference type="ARBA" id="ARBA00005585"/>
    </source>
</evidence>
<name>A0A1E4TCQ4_9ASCO</name>
<evidence type="ECO:0000256" key="13">
    <source>
        <dbReference type="SAM" id="SignalP"/>
    </source>
</evidence>
<feature type="transmembrane region" description="Helical" evidence="12">
    <location>
        <begin position="1182"/>
        <end position="1205"/>
    </location>
</feature>
<dbReference type="OrthoDB" id="6510177at2759"/>
<evidence type="ECO:0000256" key="8">
    <source>
        <dbReference type="ARBA" id="ARBA00023098"/>
    </source>
</evidence>
<dbReference type="FunFam" id="1.20.1640.10:FF:000029">
    <property type="entry name" value="Putative Patched sphingolipid transporter"/>
    <property type="match status" value="1"/>
</dbReference>
<dbReference type="InterPro" id="IPR000731">
    <property type="entry name" value="SSD"/>
</dbReference>
<evidence type="ECO:0000256" key="3">
    <source>
        <dbReference type="ARBA" id="ARBA00022448"/>
    </source>
</evidence>
<dbReference type="SUPFAM" id="SSF82866">
    <property type="entry name" value="Multidrug efflux transporter AcrB transmembrane domain"/>
    <property type="match status" value="2"/>
</dbReference>
<feature type="transmembrane region" description="Helical" evidence="12">
    <location>
        <begin position="1042"/>
        <end position="1062"/>
    </location>
</feature>
<evidence type="ECO:0000256" key="6">
    <source>
        <dbReference type="ARBA" id="ARBA00022989"/>
    </source>
</evidence>
<feature type="transmembrane region" description="Helical" evidence="12">
    <location>
        <begin position="625"/>
        <end position="648"/>
    </location>
</feature>
<feature type="transmembrane region" description="Helical" evidence="12">
    <location>
        <begin position="344"/>
        <end position="366"/>
    </location>
</feature>
<feature type="transmembrane region" description="Helical" evidence="12">
    <location>
        <begin position="654"/>
        <end position="677"/>
    </location>
</feature>
<keyword evidence="7" id="KW-0445">Lipid transport</keyword>
<dbReference type="FunFam" id="1.20.1640.10:FF:000008">
    <property type="entry name" value="NPC intracellular cholesterol transporter 1"/>
    <property type="match status" value="1"/>
</dbReference>
<dbReference type="PANTHER" id="PTHR45727">
    <property type="entry name" value="NPC INTRACELLULAR CHOLESTEROL TRANSPORTER 1"/>
    <property type="match status" value="1"/>
</dbReference>
<evidence type="ECO:0000313" key="16">
    <source>
        <dbReference type="Proteomes" id="UP000095023"/>
    </source>
</evidence>
<feature type="transmembrane region" description="Helical" evidence="12">
    <location>
        <begin position="731"/>
        <end position="756"/>
    </location>
</feature>
<dbReference type="InterPro" id="IPR053956">
    <property type="entry name" value="NPC1_MLD"/>
</dbReference>
<keyword evidence="10" id="KW-1015">Disulfide bond</keyword>
<accession>A0A1E4TCQ4</accession>
<evidence type="ECO:0000256" key="5">
    <source>
        <dbReference type="ARBA" id="ARBA00022729"/>
    </source>
</evidence>
<dbReference type="GO" id="GO:0006665">
    <property type="term" value="P:sphingolipid metabolic process"/>
    <property type="evidence" value="ECO:0007669"/>
    <property type="project" value="EnsemblFungi"/>
</dbReference>
<feature type="transmembrane region" description="Helical" evidence="12">
    <location>
        <begin position="806"/>
        <end position="826"/>
    </location>
</feature>
<evidence type="ECO:0000256" key="9">
    <source>
        <dbReference type="ARBA" id="ARBA00023136"/>
    </source>
</evidence>
<feature type="signal peptide" evidence="13">
    <location>
        <begin position="1"/>
        <end position="21"/>
    </location>
</feature>
<keyword evidence="9 12" id="KW-0472">Membrane</keyword>
<evidence type="ECO:0000256" key="7">
    <source>
        <dbReference type="ARBA" id="ARBA00023055"/>
    </source>
</evidence>
<dbReference type="Pfam" id="PF22314">
    <property type="entry name" value="NPC1_MLD"/>
    <property type="match status" value="1"/>
</dbReference>
<feature type="transmembrane region" description="Helical" evidence="12">
    <location>
        <begin position="587"/>
        <end position="605"/>
    </location>
</feature>
<dbReference type="Pfam" id="PF12349">
    <property type="entry name" value="Sterol-sensing"/>
    <property type="match status" value="1"/>
</dbReference>
<evidence type="ECO:0000259" key="14">
    <source>
        <dbReference type="PROSITE" id="PS50156"/>
    </source>
</evidence>
<keyword evidence="16" id="KW-1185">Reference proteome</keyword>
<keyword evidence="5 13" id="KW-0732">Signal</keyword>
<proteinExistence type="inferred from homology"/>
<feature type="transmembrane region" description="Helical" evidence="12">
    <location>
        <begin position="1098"/>
        <end position="1120"/>
    </location>
</feature>
<keyword evidence="8" id="KW-0443">Lipid metabolism</keyword>
<dbReference type="PROSITE" id="PS50156">
    <property type="entry name" value="SSD"/>
    <property type="match status" value="1"/>
</dbReference>
<comment type="similarity">
    <text evidence="2">Belongs to the patched family.</text>
</comment>
<dbReference type="GO" id="GO:0000329">
    <property type="term" value="C:fungal-type vacuole membrane"/>
    <property type="evidence" value="ECO:0007669"/>
    <property type="project" value="EnsemblFungi"/>
</dbReference>
<evidence type="ECO:0000256" key="12">
    <source>
        <dbReference type="SAM" id="Phobius"/>
    </source>
</evidence>
<keyword evidence="6 12" id="KW-1133">Transmembrane helix</keyword>
<feature type="chain" id="PRO_5009163210" description="SSD domain-containing protein" evidence="13">
    <location>
        <begin position="22"/>
        <end position="1243"/>
    </location>
</feature>
<evidence type="ECO:0000256" key="1">
    <source>
        <dbReference type="ARBA" id="ARBA00004127"/>
    </source>
</evidence>
<dbReference type="GO" id="GO:0012505">
    <property type="term" value="C:endomembrane system"/>
    <property type="evidence" value="ECO:0007669"/>
    <property type="project" value="UniProtKB-SubCell"/>
</dbReference>
<evidence type="ECO:0000256" key="10">
    <source>
        <dbReference type="ARBA" id="ARBA00023157"/>
    </source>
</evidence>
<dbReference type="EMBL" id="KV453843">
    <property type="protein sequence ID" value="ODV89534.1"/>
    <property type="molecule type" value="Genomic_DNA"/>
</dbReference>
<feature type="domain" description="SSD" evidence="14">
    <location>
        <begin position="586"/>
        <end position="756"/>
    </location>
</feature>
<organism evidence="15 16">
    <name type="scientific">Tortispora caseinolytica NRRL Y-17796</name>
    <dbReference type="NCBI Taxonomy" id="767744"/>
    <lineage>
        <taxon>Eukaryota</taxon>
        <taxon>Fungi</taxon>
        <taxon>Dikarya</taxon>
        <taxon>Ascomycota</taxon>
        <taxon>Saccharomycotina</taxon>
        <taxon>Trigonopsidomycetes</taxon>
        <taxon>Trigonopsidales</taxon>
        <taxon>Trigonopsidaceae</taxon>
        <taxon>Tortispora</taxon>
    </lineage>
</organism>
<dbReference type="GO" id="GO:0032934">
    <property type="term" value="F:sterol binding"/>
    <property type="evidence" value="ECO:0007669"/>
    <property type="project" value="EnsemblFungi"/>
</dbReference>